<keyword evidence="11" id="KW-1185">Reference proteome</keyword>
<dbReference type="PANTHER" id="PTHR31845">
    <property type="entry name" value="FINGER DOMAIN PROTEIN, PUTATIVE-RELATED"/>
    <property type="match status" value="1"/>
</dbReference>
<name>A0A2U3DUL0_PURLI</name>
<protein>
    <submittedName>
        <fullName evidence="8">Transcriptional regulator family: Fungal Specific TF</fullName>
    </submittedName>
</protein>
<organism evidence="9 10">
    <name type="scientific">Purpureocillium lilacinum</name>
    <name type="common">Paecilomyces lilacinus</name>
    <dbReference type="NCBI Taxonomy" id="33203"/>
    <lineage>
        <taxon>Eukaryota</taxon>
        <taxon>Fungi</taxon>
        <taxon>Dikarya</taxon>
        <taxon>Ascomycota</taxon>
        <taxon>Pezizomycotina</taxon>
        <taxon>Sordariomycetes</taxon>
        <taxon>Hypocreomycetidae</taxon>
        <taxon>Hypocreales</taxon>
        <taxon>Ophiocordycipitaceae</taxon>
        <taxon>Purpureocillium</taxon>
    </lineage>
</organism>
<comment type="subcellular location">
    <subcellularLocation>
        <location evidence="1">Nucleus</location>
    </subcellularLocation>
</comment>
<feature type="compositionally biased region" description="Basic and acidic residues" evidence="6">
    <location>
        <begin position="40"/>
        <end position="56"/>
    </location>
</feature>
<keyword evidence="3" id="KW-0238">DNA-binding</keyword>
<proteinExistence type="predicted"/>
<keyword evidence="2" id="KW-0805">Transcription regulation</keyword>
<keyword evidence="5" id="KW-0539">Nucleus</keyword>
<dbReference type="GO" id="GO:0000981">
    <property type="term" value="F:DNA-binding transcription factor activity, RNA polymerase II-specific"/>
    <property type="evidence" value="ECO:0007669"/>
    <property type="project" value="TreeGrafter"/>
</dbReference>
<reference evidence="8 11" key="4">
    <citation type="journal article" date="2024" name="Microbiol. Resour. Announc.">
        <title>Genome annotations for the ascomycete fungi Trichoderma harzianum, Trichoderma aggressivum, and Purpureocillium lilacinum.</title>
        <authorList>
            <person name="Beijen E.P.W."/>
            <person name="Ohm R.A."/>
        </authorList>
    </citation>
    <scope>NUCLEOTIDE SEQUENCE [LARGE SCALE GENOMIC DNA]</scope>
    <source>
        <strain evidence="8 11">CBS 150709</strain>
    </source>
</reference>
<dbReference type="Pfam" id="PF04082">
    <property type="entry name" value="Fungal_trans"/>
    <property type="match status" value="1"/>
</dbReference>
<reference evidence="8" key="3">
    <citation type="submission" date="2023-11" db="EMBL/GenBank/DDBJ databases">
        <authorList>
            <person name="Beijen E."/>
            <person name="Ohm R.A."/>
        </authorList>
    </citation>
    <scope>NUCLEOTIDE SEQUENCE</scope>
    <source>
        <strain evidence="8">CBS 150709</strain>
    </source>
</reference>
<dbReference type="Proteomes" id="UP001287286">
    <property type="component" value="Unassembled WGS sequence"/>
</dbReference>
<feature type="region of interest" description="Disordered" evidence="6">
    <location>
        <begin position="580"/>
        <end position="603"/>
    </location>
</feature>
<evidence type="ECO:0000313" key="10">
    <source>
        <dbReference type="Proteomes" id="UP000245956"/>
    </source>
</evidence>
<dbReference type="Proteomes" id="UP000245956">
    <property type="component" value="Unassembled WGS sequence"/>
</dbReference>
<feature type="domain" description="Xylanolytic transcriptional activator regulatory" evidence="7">
    <location>
        <begin position="195"/>
        <end position="320"/>
    </location>
</feature>
<evidence type="ECO:0000256" key="1">
    <source>
        <dbReference type="ARBA" id="ARBA00004123"/>
    </source>
</evidence>
<evidence type="ECO:0000256" key="4">
    <source>
        <dbReference type="ARBA" id="ARBA00023163"/>
    </source>
</evidence>
<feature type="region of interest" description="Disordered" evidence="6">
    <location>
        <begin position="1"/>
        <end position="135"/>
    </location>
</feature>
<evidence type="ECO:0000313" key="11">
    <source>
        <dbReference type="Proteomes" id="UP001287286"/>
    </source>
</evidence>
<gene>
    <name evidence="9" type="ORF">PCL_05666</name>
    <name evidence="8" type="ORF">Purlil1_5562</name>
</gene>
<comment type="caution">
    <text evidence="9">The sequence shown here is derived from an EMBL/GenBank/DDBJ whole genome shotgun (WGS) entry which is preliminary data.</text>
</comment>
<evidence type="ECO:0000256" key="3">
    <source>
        <dbReference type="ARBA" id="ARBA00023125"/>
    </source>
</evidence>
<reference evidence="9 10" key="2">
    <citation type="journal article" date="2016" name="Front. Microbiol.">
        <title>Genome and transcriptome sequences reveal the specific parasitism of the nematophagous Purpureocillium lilacinum 36-1.</title>
        <authorList>
            <person name="Xie J."/>
            <person name="Li S."/>
            <person name="Mo C."/>
            <person name="Xiao X."/>
            <person name="Peng D."/>
            <person name="Wang G."/>
            <person name="Xiao Y."/>
        </authorList>
    </citation>
    <scope>NUCLEOTIDE SEQUENCE [LARGE SCALE GENOMIC DNA]</scope>
    <source>
        <strain evidence="9 10">36-1</strain>
    </source>
</reference>
<dbReference type="InterPro" id="IPR007219">
    <property type="entry name" value="XnlR_reg_dom"/>
</dbReference>
<evidence type="ECO:0000256" key="6">
    <source>
        <dbReference type="SAM" id="MobiDB-lite"/>
    </source>
</evidence>
<dbReference type="GO" id="GO:0006351">
    <property type="term" value="P:DNA-templated transcription"/>
    <property type="evidence" value="ECO:0007669"/>
    <property type="project" value="InterPro"/>
</dbReference>
<keyword evidence="4" id="KW-0804">Transcription</keyword>
<evidence type="ECO:0000259" key="7">
    <source>
        <dbReference type="Pfam" id="PF04082"/>
    </source>
</evidence>
<dbReference type="InterPro" id="IPR051089">
    <property type="entry name" value="prtT"/>
</dbReference>
<dbReference type="GO" id="GO:0000976">
    <property type="term" value="F:transcription cis-regulatory region binding"/>
    <property type="evidence" value="ECO:0007669"/>
    <property type="project" value="TreeGrafter"/>
</dbReference>
<feature type="compositionally biased region" description="Polar residues" evidence="6">
    <location>
        <begin position="63"/>
        <end position="75"/>
    </location>
</feature>
<sequence>MSFHRFKFAREPQRANPVPIAPRLALTGSESHHSATAHNRAQERPRDSKEDYDSPRHGAKRAYTNSHAQADQQTSSRDKRGRPYRTNADQRTDLRRDDGGPKEISRNPSTRVEPPVATGNRHKQLSLPAANDDEVTKQAVSQTPLGHPREVICDRLRSLLDDDTTGDMLQVYISSYLPTCPMVVLPSDITVAFLQEQKPILLFAMCNVVASRRCNVDLQRVLSAEIMQILAEHAFIRGEKSVELVQALQITSLWYRAFGNYSHMNLTQLIQTAVSMAVDLGLYKAQRLKSDCSTSEVQLDAEAKRAWLGCFLLSSSLSLIKRSPGIATWTSTIDRLIGNLRLAQACPSDTFFCDLVELERNYRDVDLRLHLSDYVESVSLRDPQTVQFIGEYASMFEARCADRPSLNQNLILKFGKFTGLLYVHEIALHIDNNVAEFEAPFSPTSLQSFQIMSKAEGQVQHEMLGRVSGALQGLLDTFLCFPVLDMASLCPHIYGGRVIYAVILLIKLHKAAGTAPEDFGNELELDRARLQSYLGSLEAISEALLARDERSTLGRSLLIMKQLKDWLAIDQAQWKRDPLSQRLHRDENDETTSTIPTADHSNRRQSERVNADWFWEDFLDFDLPDLIL</sequence>
<dbReference type="AlphaFoldDB" id="A0A2U3DUL0"/>
<evidence type="ECO:0000256" key="2">
    <source>
        <dbReference type="ARBA" id="ARBA00023015"/>
    </source>
</evidence>
<dbReference type="PANTHER" id="PTHR31845:SF39">
    <property type="entry name" value="TRANSCRIPTION FACTOR PBCR-RELATED"/>
    <property type="match status" value="1"/>
</dbReference>
<dbReference type="EMBL" id="JAWRVI010000017">
    <property type="protein sequence ID" value="KAK4089936.1"/>
    <property type="molecule type" value="Genomic_DNA"/>
</dbReference>
<dbReference type="GO" id="GO:0008270">
    <property type="term" value="F:zinc ion binding"/>
    <property type="evidence" value="ECO:0007669"/>
    <property type="project" value="InterPro"/>
</dbReference>
<reference evidence="9" key="1">
    <citation type="submission" date="2015-05" db="EMBL/GenBank/DDBJ databases">
        <authorList>
            <person name="Wang D.B."/>
            <person name="Wang M."/>
        </authorList>
    </citation>
    <scope>NUCLEOTIDE SEQUENCE</scope>
    <source>
        <strain evidence="9">36-1</strain>
    </source>
</reference>
<accession>A0A2U3DUL0</accession>
<dbReference type="CDD" id="cd12148">
    <property type="entry name" value="fungal_TF_MHR"/>
    <property type="match status" value="1"/>
</dbReference>
<dbReference type="EMBL" id="LCWV01000029">
    <property type="protein sequence ID" value="PWI65938.1"/>
    <property type="molecule type" value="Genomic_DNA"/>
</dbReference>
<feature type="compositionally biased region" description="Basic and acidic residues" evidence="6">
    <location>
        <begin position="88"/>
        <end position="105"/>
    </location>
</feature>
<evidence type="ECO:0000313" key="8">
    <source>
        <dbReference type="EMBL" id="KAK4089936.1"/>
    </source>
</evidence>
<evidence type="ECO:0000256" key="5">
    <source>
        <dbReference type="ARBA" id="ARBA00023242"/>
    </source>
</evidence>
<evidence type="ECO:0000313" key="9">
    <source>
        <dbReference type="EMBL" id="PWI65938.1"/>
    </source>
</evidence>
<dbReference type="GO" id="GO:0005634">
    <property type="term" value="C:nucleus"/>
    <property type="evidence" value="ECO:0007669"/>
    <property type="project" value="UniProtKB-SubCell"/>
</dbReference>